<dbReference type="Proteomes" id="UP000033815">
    <property type="component" value="Unassembled WGS sequence"/>
</dbReference>
<keyword evidence="2" id="KW-1277">Toxin-antitoxin system</keyword>
<keyword evidence="7" id="KW-0346">Stress response</keyword>
<evidence type="ECO:0000256" key="6">
    <source>
        <dbReference type="ARBA" id="ARBA00022884"/>
    </source>
</evidence>
<dbReference type="GO" id="GO:0004519">
    <property type="term" value="F:endonuclease activity"/>
    <property type="evidence" value="ECO:0007669"/>
    <property type="project" value="UniProtKB-KW"/>
</dbReference>
<comment type="similarity">
    <text evidence="1">Belongs to the HicA mRNA interferase family.</text>
</comment>
<evidence type="ECO:0000256" key="7">
    <source>
        <dbReference type="ARBA" id="ARBA00023016"/>
    </source>
</evidence>
<evidence type="ECO:0000256" key="3">
    <source>
        <dbReference type="ARBA" id="ARBA00022722"/>
    </source>
</evidence>
<evidence type="ECO:0008006" key="10">
    <source>
        <dbReference type="Google" id="ProtNLM"/>
    </source>
</evidence>
<dbReference type="GO" id="GO:0003729">
    <property type="term" value="F:mRNA binding"/>
    <property type="evidence" value="ECO:0007669"/>
    <property type="project" value="InterPro"/>
</dbReference>
<dbReference type="EMBL" id="LCHP01000001">
    <property type="protein sequence ID" value="KKT37266.1"/>
    <property type="molecule type" value="Genomic_DNA"/>
</dbReference>
<sequence>MPKLHSSRYIVSILERFGFVLVSQKGSHGKFKMRAGRVTKIVIVPLAKREIPYGTFRSIVRQSGLSEEEFNI</sequence>
<reference evidence="8 9" key="1">
    <citation type="journal article" date="2015" name="Nature">
        <title>rRNA introns, odd ribosomes, and small enigmatic genomes across a large radiation of phyla.</title>
        <authorList>
            <person name="Brown C.T."/>
            <person name="Hug L.A."/>
            <person name="Thomas B.C."/>
            <person name="Sharon I."/>
            <person name="Castelle C.J."/>
            <person name="Singh A."/>
            <person name="Wilkins M.J."/>
            <person name="Williams K.H."/>
            <person name="Banfield J.F."/>
        </authorList>
    </citation>
    <scope>NUCLEOTIDE SEQUENCE [LARGE SCALE GENOMIC DNA]</scope>
</reference>
<evidence type="ECO:0000313" key="8">
    <source>
        <dbReference type="EMBL" id="KKT37266.1"/>
    </source>
</evidence>
<dbReference type="AlphaFoldDB" id="A0A837ICR0"/>
<keyword evidence="4" id="KW-0255">Endonuclease</keyword>
<evidence type="ECO:0000256" key="4">
    <source>
        <dbReference type="ARBA" id="ARBA00022759"/>
    </source>
</evidence>
<dbReference type="SUPFAM" id="SSF54786">
    <property type="entry name" value="YcfA/nrd intein domain"/>
    <property type="match status" value="1"/>
</dbReference>
<accession>A0A837ICR0</accession>
<dbReference type="GO" id="GO:0016787">
    <property type="term" value="F:hydrolase activity"/>
    <property type="evidence" value="ECO:0007669"/>
    <property type="project" value="UniProtKB-KW"/>
</dbReference>
<evidence type="ECO:0000256" key="1">
    <source>
        <dbReference type="ARBA" id="ARBA00006620"/>
    </source>
</evidence>
<evidence type="ECO:0000256" key="5">
    <source>
        <dbReference type="ARBA" id="ARBA00022801"/>
    </source>
</evidence>
<keyword evidence="6" id="KW-0694">RNA-binding</keyword>
<dbReference type="Gene3D" id="3.30.920.30">
    <property type="entry name" value="Hypothetical protein"/>
    <property type="match status" value="1"/>
</dbReference>
<name>A0A837ICR0_9BACT</name>
<gene>
    <name evidence="8" type="ORF">UW25_C0001G0074</name>
</gene>
<evidence type="ECO:0000256" key="2">
    <source>
        <dbReference type="ARBA" id="ARBA00022649"/>
    </source>
</evidence>
<keyword evidence="5" id="KW-0378">Hydrolase</keyword>
<organism evidence="8 9">
    <name type="scientific">Candidatus Nomurabacteria bacterium GW2011_GWB1_44_12</name>
    <dbReference type="NCBI Taxonomy" id="1618748"/>
    <lineage>
        <taxon>Bacteria</taxon>
        <taxon>Candidatus Nomuraibacteriota</taxon>
    </lineage>
</organism>
<dbReference type="InterPro" id="IPR038570">
    <property type="entry name" value="HicA_sf"/>
</dbReference>
<protein>
    <recommendedName>
        <fullName evidence="10">YcfA family protein</fullName>
    </recommendedName>
</protein>
<proteinExistence type="inferred from homology"/>
<keyword evidence="3" id="KW-0540">Nuclease</keyword>
<evidence type="ECO:0000313" key="9">
    <source>
        <dbReference type="Proteomes" id="UP000033815"/>
    </source>
</evidence>
<comment type="caution">
    <text evidence="8">The sequence shown here is derived from an EMBL/GenBank/DDBJ whole genome shotgun (WGS) entry which is preliminary data.</text>
</comment>
<dbReference type="InterPro" id="IPR012933">
    <property type="entry name" value="HicA_mRNA_interferase"/>
</dbReference>
<dbReference type="Pfam" id="PF07927">
    <property type="entry name" value="HicA_toxin"/>
    <property type="match status" value="1"/>
</dbReference>